<name>B4MP48_DROWI</name>
<dbReference type="GO" id="GO:0036157">
    <property type="term" value="C:outer dynein arm"/>
    <property type="evidence" value="ECO:0007669"/>
    <property type="project" value="InterPro"/>
</dbReference>
<evidence type="ECO:0000313" key="3">
    <source>
        <dbReference type="EMBL" id="EDW73887.1"/>
    </source>
</evidence>
<dbReference type="EMBL" id="CH963848">
    <property type="protein sequence ID" value="EDW73887.1"/>
    <property type="molecule type" value="Genomic_DNA"/>
</dbReference>
<reference evidence="3 4" key="1">
    <citation type="journal article" date="2007" name="Nature">
        <title>Evolution of genes and genomes on the Drosophila phylogeny.</title>
        <authorList>
            <consortium name="Drosophila 12 Genomes Consortium"/>
            <person name="Clark A.G."/>
            <person name="Eisen M.B."/>
            <person name="Smith D.R."/>
            <person name="Bergman C.M."/>
            <person name="Oliver B."/>
            <person name="Markow T.A."/>
            <person name="Kaufman T.C."/>
            <person name="Kellis M."/>
            <person name="Gelbart W."/>
            <person name="Iyer V.N."/>
            <person name="Pollard D.A."/>
            <person name="Sackton T.B."/>
            <person name="Larracuente A.M."/>
            <person name="Singh N.D."/>
            <person name="Abad J.P."/>
            <person name="Abt D.N."/>
            <person name="Adryan B."/>
            <person name="Aguade M."/>
            <person name="Akashi H."/>
            <person name="Anderson W.W."/>
            <person name="Aquadro C.F."/>
            <person name="Ardell D.H."/>
            <person name="Arguello R."/>
            <person name="Artieri C.G."/>
            <person name="Barbash D.A."/>
            <person name="Barker D."/>
            <person name="Barsanti P."/>
            <person name="Batterham P."/>
            <person name="Batzoglou S."/>
            <person name="Begun D."/>
            <person name="Bhutkar A."/>
            <person name="Blanco E."/>
            <person name="Bosak S.A."/>
            <person name="Bradley R.K."/>
            <person name="Brand A.D."/>
            <person name="Brent M.R."/>
            <person name="Brooks A.N."/>
            <person name="Brown R.H."/>
            <person name="Butlin R.K."/>
            <person name="Caggese C."/>
            <person name="Calvi B.R."/>
            <person name="Bernardo de Carvalho A."/>
            <person name="Caspi A."/>
            <person name="Castrezana S."/>
            <person name="Celniker S.E."/>
            <person name="Chang J.L."/>
            <person name="Chapple C."/>
            <person name="Chatterji S."/>
            <person name="Chinwalla A."/>
            <person name="Civetta A."/>
            <person name="Clifton S.W."/>
            <person name="Comeron J.M."/>
            <person name="Costello J.C."/>
            <person name="Coyne J.A."/>
            <person name="Daub J."/>
            <person name="David R.G."/>
            <person name="Delcher A.L."/>
            <person name="Delehaunty K."/>
            <person name="Do C.B."/>
            <person name="Ebling H."/>
            <person name="Edwards K."/>
            <person name="Eickbush T."/>
            <person name="Evans J.D."/>
            <person name="Filipski A."/>
            <person name="Findeiss S."/>
            <person name="Freyhult E."/>
            <person name="Fulton L."/>
            <person name="Fulton R."/>
            <person name="Garcia A.C."/>
            <person name="Gardiner A."/>
            <person name="Garfield D.A."/>
            <person name="Garvin B.E."/>
            <person name="Gibson G."/>
            <person name="Gilbert D."/>
            <person name="Gnerre S."/>
            <person name="Godfrey J."/>
            <person name="Good R."/>
            <person name="Gotea V."/>
            <person name="Gravely B."/>
            <person name="Greenberg A.J."/>
            <person name="Griffiths-Jones S."/>
            <person name="Gross S."/>
            <person name="Guigo R."/>
            <person name="Gustafson E.A."/>
            <person name="Haerty W."/>
            <person name="Hahn M.W."/>
            <person name="Halligan D.L."/>
            <person name="Halpern A.L."/>
            <person name="Halter G.M."/>
            <person name="Han M.V."/>
            <person name="Heger A."/>
            <person name="Hillier L."/>
            <person name="Hinrichs A.S."/>
            <person name="Holmes I."/>
            <person name="Hoskins R.A."/>
            <person name="Hubisz M.J."/>
            <person name="Hultmark D."/>
            <person name="Huntley M.A."/>
            <person name="Jaffe D.B."/>
            <person name="Jagadeeshan S."/>
            <person name="Jeck W.R."/>
            <person name="Johnson J."/>
            <person name="Jones C.D."/>
            <person name="Jordan W.C."/>
            <person name="Karpen G.H."/>
            <person name="Kataoka E."/>
            <person name="Keightley P.D."/>
            <person name="Kheradpour P."/>
            <person name="Kirkness E.F."/>
            <person name="Koerich L.B."/>
            <person name="Kristiansen K."/>
            <person name="Kudrna D."/>
            <person name="Kulathinal R.J."/>
            <person name="Kumar S."/>
            <person name="Kwok R."/>
            <person name="Lander E."/>
            <person name="Langley C.H."/>
            <person name="Lapoint R."/>
            <person name="Lazzaro B.P."/>
            <person name="Lee S.J."/>
            <person name="Levesque L."/>
            <person name="Li R."/>
            <person name="Lin C.F."/>
            <person name="Lin M.F."/>
            <person name="Lindblad-Toh K."/>
            <person name="Llopart A."/>
            <person name="Long M."/>
            <person name="Low L."/>
            <person name="Lozovsky E."/>
            <person name="Lu J."/>
            <person name="Luo M."/>
            <person name="Machado C.A."/>
            <person name="Makalowski W."/>
            <person name="Marzo M."/>
            <person name="Matsuda M."/>
            <person name="Matzkin L."/>
            <person name="McAllister B."/>
            <person name="McBride C.S."/>
            <person name="McKernan B."/>
            <person name="McKernan K."/>
            <person name="Mendez-Lago M."/>
            <person name="Minx P."/>
            <person name="Mollenhauer M.U."/>
            <person name="Montooth K."/>
            <person name="Mount S.M."/>
            <person name="Mu X."/>
            <person name="Myers E."/>
            <person name="Negre B."/>
            <person name="Newfeld S."/>
            <person name="Nielsen R."/>
            <person name="Noor M.A."/>
            <person name="O'Grady P."/>
            <person name="Pachter L."/>
            <person name="Papaceit M."/>
            <person name="Parisi M.J."/>
            <person name="Parisi M."/>
            <person name="Parts L."/>
            <person name="Pedersen J.S."/>
            <person name="Pesole G."/>
            <person name="Phillippy A.M."/>
            <person name="Ponting C.P."/>
            <person name="Pop M."/>
            <person name="Porcelli D."/>
            <person name="Powell J.R."/>
            <person name="Prohaska S."/>
            <person name="Pruitt K."/>
            <person name="Puig M."/>
            <person name="Quesneville H."/>
            <person name="Ram K.R."/>
            <person name="Rand D."/>
            <person name="Rasmussen M.D."/>
            <person name="Reed L.K."/>
            <person name="Reenan R."/>
            <person name="Reily A."/>
            <person name="Remington K.A."/>
            <person name="Rieger T.T."/>
            <person name="Ritchie M.G."/>
            <person name="Robin C."/>
            <person name="Rogers Y.H."/>
            <person name="Rohde C."/>
            <person name="Rozas J."/>
            <person name="Rubenfield M.J."/>
            <person name="Ruiz A."/>
            <person name="Russo S."/>
            <person name="Salzberg S.L."/>
            <person name="Sanchez-Gracia A."/>
            <person name="Saranga D.J."/>
            <person name="Sato H."/>
            <person name="Schaeffer S.W."/>
            <person name="Schatz M.C."/>
            <person name="Schlenke T."/>
            <person name="Schwartz R."/>
            <person name="Segarra C."/>
            <person name="Singh R.S."/>
            <person name="Sirot L."/>
            <person name="Sirota M."/>
            <person name="Sisneros N.B."/>
            <person name="Smith C.D."/>
            <person name="Smith T.F."/>
            <person name="Spieth J."/>
            <person name="Stage D.E."/>
            <person name="Stark A."/>
            <person name="Stephan W."/>
            <person name="Strausberg R.L."/>
            <person name="Strempel S."/>
            <person name="Sturgill D."/>
            <person name="Sutton G."/>
            <person name="Sutton G.G."/>
            <person name="Tao W."/>
            <person name="Teichmann S."/>
            <person name="Tobari Y.N."/>
            <person name="Tomimura Y."/>
            <person name="Tsolas J.M."/>
            <person name="Valente V.L."/>
            <person name="Venter E."/>
            <person name="Venter J.C."/>
            <person name="Vicario S."/>
            <person name="Vieira F.G."/>
            <person name="Vilella A.J."/>
            <person name="Villasante A."/>
            <person name="Walenz B."/>
            <person name="Wang J."/>
            <person name="Wasserman M."/>
            <person name="Watts T."/>
            <person name="Wilson D."/>
            <person name="Wilson R.K."/>
            <person name="Wing R.A."/>
            <person name="Wolfner M.F."/>
            <person name="Wong A."/>
            <person name="Wong G.K."/>
            <person name="Wu C.I."/>
            <person name="Wu G."/>
            <person name="Yamamoto D."/>
            <person name="Yang H.P."/>
            <person name="Yang S.P."/>
            <person name="Yorke J.A."/>
            <person name="Yoshida K."/>
            <person name="Zdobnov E."/>
            <person name="Zhang P."/>
            <person name="Zhang Y."/>
            <person name="Zimin A.V."/>
            <person name="Baldwin J."/>
            <person name="Abdouelleil A."/>
            <person name="Abdulkadir J."/>
            <person name="Abebe A."/>
            <person name="Abera B."/>
            <person name="Abreu J."/>
            <person name="Acer S.C."/>
            <person name="Aftuck L."/>
            <person name="Alexander A."/>
            <person name="An P."/>
            <person name="Anderson E."/>
            <person name="Anderson S."/>
            <person name="Arachi H."/>
            <person name="Azer M."/>
            <person name="Bachantsang P."/>
            <person name="Barry A."/>
            <person name="Bayul T."/>
            <person name="Berlin A."/>
            <person name="Bessette D."/>
            <person name="Bloom T."/>
            <person name="Blye J."/>
            <person name="Boguslavskiy L."/>
            <person name="Bonnet C."/>
            <person name="Boukhgalter B."/>
            <person name="Bourzgui I."/>
            <person name="Brown A."/>
            <person name="Cahill P."/>
            <person name="Channer S."/>
            <person name="Cheshatsang Y."/>
            <person name="Chuda L."/>
            <person name="Citroen M."/>
            <person name="Collymore A."/>
            <person name="Cooke P."/>
            <person name="Costello M."/>
            <person name="D'Aco K."/>
            <person name="Daza R."/>
            <person name="De Haan G."/>
            <person name="DeGray S."/>
            <person name="DeMaso C."/>
            <person name="Dhargay N."/>
            <person name="Dooley K."/>
            <person name="Dooley E."/>
            <person name="Doricent M."/>
            <person name="Dorje P."/>
            <person name="Dorjee K."/>
            <person name="Dupes A."/>
            <person name="Elong R."/>
            <person name="Falk J."/>
            <person name="Farina A."/>
            <person name="Faro S."/>
            <person name="Ferguson D."/>
            <person name="Fisher S."/>
            <person name="Foley C.D."/>
            <person name="Franke A."/>
            <person name="Friedrich D."/>
            <person name="Gadbois L."/>
            <person name="Gearin G."/>
            <person name="Gearin C.R."/>
            <person name="Giannoukos G."/>
            <person name="Goode T."/>
            <person name="Graham J."/>
            <person name="Grandbois E."/>
            <person name="Grewal S."/>
            <person name="Gyaltsen K."/>
            <person name="Hafez N."/>
            <person name="Hagos B."/>
            <person name="Hall J."/>
            <person name="Henson C."/>
            <person name="Hollinger A."/>
            <person name="Honan T."/>
            <person name="Huard M.D."/>
            <person name="Hughes L."/>
            <person name="Hurhula B."/>
            <person name="Husby M.E."/>
            <person name="Kamat A."/>
            <person name="Kanga B."/>
            <person name="Kashin S."/>
            <person name="Khazanovich D."/>
            <person name="Kisner P."/>
            <person name="Lance K."/>
            <person name="Lara M."/>
            <person name="Lee W."/>
            <person name="Lennon N."/>
            <person name="Letendre F."/>
            <person name="LeVine R."/>
            <person name="Lipovsky A."/>
            <person name="Liu X."/>
            <person name="Liu J."/>
            <person name="Liu S."/>
            <person name="Lokyitsang T."/>
            <person name="Lokyitsang Y."/>
            <person name="Lubonja R."/>
            <person name="Lui A."/>
            <person name="MacDonald P."/>
            <person name="Magnisalis V."/>
            <person name="Maru K."/>
            <person name="Matthews C."/>
            <person name="McCusker W."/>
            <person name="McDonough S."/>
            <person name="Mehta T."/>
            <person name="Meldrim J."/>
            <person name="Meneus L."/>
            <person name="Mihai O."/>
            <person name="Mihalev A."/>
            <person name="Mihova T."/>
            <person name="Mittelman R."/>
            <person name="Mlenga V."/>
            <person name="Montmayeur A."/>
            <person name="Mulrain L."/>
            <person name="Navidi A."/>
            <person name="Naylor J."/>
            <person name="Negash T."/>
            <person name="Nguyen T."/>
            <person name="Nguyen N."/>
            <person name="Nicol R."/>
            <person name="Norbu C."/>
            <person name="Norbu N."/>
            <person name="Novod N."/>
            <person name="O'Neill B."/>
            <person name="Osman S."/>
            <person name="Markiewicz E."/>
            <person name="Oyono O.L."/>
            <person name="Patti C."/>
            <person name="Phunkhang P."/>
            <person name="Pierre F."/>
            <person name="Priest M."/>
            <person name="Raghuraman S."/>
            <person name="Rege F."/>
            <person name="Reyes R."/>
            <person name="Rise C."/>
            <person name="Rogov P."/>
            <person name="Ross K."/>
            <person name="Ryan E."/>
            <person name="Settipalli S."/>
            <person name="Shea T."/>
            <person name="Sherpa N."/>
            <person name="Shi L."/>
            <person name="Shih D."/>
            <person name="Sparrow T."/>
            <person name="Spaulding J."/>
            <person name="Stalker J."/>
            <person name="Stange-Thomann N."/>
            <person name="Stavropoulos S."/>
            <person name="Stone C."/>
            <person name="Strader C."/>
            <person name="Tesfaye S."/>
            <person name="Thomson T."/>
            <person name="Thoulutsang Y."/>
            <person name="Thoulutsang D."/>
            <person name="Topham K."/>
            <person name="Topping I."/>
            <person name="Tsamla T."/>
            <person name="Vassiliev H."/>
            <person name="Vo A."/>
            <person name="Wangchuk T."/>
            <person name="Wangdi T."/>
            <person name="Weiand M."/>
            <person name="Wilkinson J."/>
            <person name="Wilson A."/>
            <person name="Yadav S."/>
            <person name="Young G."/>
            <person name="Yu Q."/>
            <person name="Zembek L."/>
            <person name="Zhong D."/>
            <person name="Zimmer A."/>
            <person name="Zwirko Z."/>
            <person name="Jaffe D.B."/>
            <person name="Alvarez P."/>
            <person name="Brockman W."/>
            <person name="Butler J."/>
            <person name="Chin C."/>
            <person name="Gnerre S."/>
            <person name="Grabherr M."/>
            <person name="Kleber M."/>
            <person name="Mauceli E."/>
            <person name="MacCallum I."/>
        </authorList>
    </citation>
    <scope>NUCLEOTIDE SEQUENCE [LARGE SCALE GENOMIC DNA]</scope>
    <source>
        <strain evidence="4">Tucson 14030-0811.24</strain>
    </source>
</reference>
<dbReference type="GO" id="GO:0003351">
    <property type="term" value="P:epithelial cilium movement involved in extracellular fluid movement"/>
    <property type="evidence" value="ECO:0007669"/>
    <property type="project" value="TreeGrafter"/>
</dbReference>
<dbReference type="OrthoDB" id="447931at2759"/>
<dbReference type="KEGG" id="dwi:6639801"/>
<dbReference type="OMA" id="MDNWKIT"/>
<evidence type="ECO:0000313" key="4">
    <source>
        <dbReference type="Proteomes" id="UP000007798"/>
    </source>
</evidence>
<dbReference type="Proteomes" id="UP000007798">
    <property type="component" value="Unassembled WGS sequence"/>
</dbReference>
<gene>
    <name evidence="3" type="primary">Dwil\GK19453</name>
    <name evidence="3" type="ORF">Dwil_GK19453</name>
</gene>
<dbReference type="HOGENOM" id="CLU_2640545_0_0_1"/>
<accession>B4MP48</accession>
<dbReference type="InterPro" id="IPR031733">
    <property type="entry name" value="Dynein_attach_N"/>
</dbReference>
<dbReference type="GO" id="GO:0005576">
    <property type="term" value="C:extracellular region"/>
    <property type="evidence" value="ECO:0007669"/>
    <property type="project" value="GOC"/>
</dbReference>
<dbReference type="GO" id="GO:0036159">
    <property type="term" value="P:inner dynein arm assembly"/>
    <property type="evidence" value="ECO:0007669"/>
    <property type="project" value="TreeGrafter"/>
</dbReference>
<protein>
    <recommendedName>
        <fullName evidence="2">Dynein attachment factor N-terminal domain-containing protein</fullName>
    </recommendedName>
</protein>
<evidence type="ECO:0000259" key="2">
    <source>
        <dbReference type="Pfam" id="PF15867"/>
    </source>
</evidence>
<keyword evidence="4" id="KW-1185">Reference proteome</keyword>
<dbReference type="STRING" id="7260.B4MP48"/>
<dbReference type="Pfam" id="PF15867">
    <property type="entry name" value="Dynein_attach_N"/>
    <property type="match status" value="1"/>
</dbReference>
<dbReference type="PANTHER" id="PTHR28572">
    <property type="entry name" value="COILED-COIL DOMAIN-CONTAINING PROTEIN 103"/>
    <property type="match status" value="1"/>
</dbReference>
<organism evidence="3 4">
    <name type="scientific">Drosophila willistoni</name>
    <name type="common">Fruit fly</name>
    <dbReference type="NCBI Taxonomy" id="7260"/>
    <lineage>
        <taxon>Eukaryota</taxon>
        <taxon>Metazoa</taxon>
        <taxon>Ecdysozoa</taxon>
        <taxon>Arthropoda</taxon>
        <taxon>Hexapoda</taxon>
        <taxon>Insecta</taxon>
        <taxon>Pterygota</taxon>
        <taxon>Neoptera</taxon>
        <taxon>Endopterygota</taxon>
        <taxon>Diptera</taxon>
        <taxon>Brachycera</taxon>
        <taxon>Muscomorpha</taxon>
        <taxon>Ephydroidea</taxon>
        <taxon>Drosophilidae</taxon>
        <taxon>Drosophila</taxon>
        <taxon>Sophophora</taxon>
    </lineage>
</organism>
<sequence length="83" mass="9705">MSDPNWKITPGELVRLRDICIDRIREGELYELRNEAKLRAVYNTQSYDEFKDIVDAAHLRPVSQKDKANAQTKSRLWNSAARE</sequence>
<dbReference type="PhylomeDB" id="B4MP48"/>
<dbReference type="InParanoid" id="B4MP48"/>
<evidence type="ECO:0000256" key="1">
    <source>
        <dbReference type="SAM" id="MobiDB-lite"/>
    </source>
</evidence>
<dbReference type="eggNOG" id="ENOG502RY3P">
    <property type="taxonomic scope" value="Eukaryota"/>
</dbReference>
<dbReference type="InterPro" id="IPR042422">
    <property type="entry name" value="CC103"/>
</dbReference>
<feature type="domain" description="Dynein attachment factor N-terminal" evidence="2">
    <location>
        <begin position="15"/>
        <end position="78"/>
    </location>
</feature>
<proteinExistence type="predicted"/>
<dbReference type="AlphaFoldDB" id="B4MP48"/>
<dbReference type="GO" id="GO:0007368">
    <property type="term" value="P:determination of left/right symmetry"/>
    <property type="evidence" value="ECO:0007669"/>
    <property type="project" value="TreeGrafter"/>
</dbReference>
<feature type="region of interest" description="Disordered" evidence="1">
    <location>
        <begin position="62"/>
        <end position="83"/>
    </location>
</feature>
<dbReference type="PANTHER" id="PTHR28572:SF1">
    <property type="entry name" value="COILED-COIL DOMAIN-CONTAINING PROTEIN 103"/>
    <property type="match status" value="1"/>
</dbReference>